<evidence type="ECO:0000313" key="1">
    <source>
        <dbReference type="EMBL" id="MBA8825055.1"/>
    </source>
</evidence>
<dbReference type="Proteomes" id="UP000569329">
    <property type="component" value="Unassembled WGS sequence"/>
</dbReference>
<dbReference type="InterPro" id="IPR023214">
    <property type="entry name" value="HAD_sf"/>
</dbReference>
<dbReference type="PANTHER" id="PTHR43611:SF3">
    <property type="entry name" value="FLAVIN MONONUCLEOTIDE HYDROLASE 1, CHLOROPLATIC"/>
    <property type="match status" value="1"/>
</dbReference>
<dbReference type="GO" id="GO:0016787">
    <property type="term" value="F:hydrolase activity"/>
    <property type="evidence" value="ECO:0007669"/>
    <property type="project" value="UniProtKB-KW"/>
</dbReference>
<dbReference type="AlphaFoldDB" id="A0A839E055"/>
<keyword evidence="1" id="KW-0378">Hydrolase</keyword>
<comment type="caution">
    <text evidence="1">The sequence shown here is derived from an EMBL/GenBank/DDBJ whole genome shotgun (WGS) entry which is preliminary data.</text>
</comment>
<dbReference type="InterPro" id="IPR006439">
    <property type="entry name" value="HAD-SF_hydro_IA"/>
</dbReference>
<name>A0A839E055_9PSEU</name>
<dbReference type="PANTHER" id="PTHR43611">
    <property type="entry name" value="ALPHA-D-GLUCOSE 1-PHOSPHATE PHOSPHATASE"/>
    <property type="match status" value="1"/>
</dbReference>
<reference evidence="1 2" key="1">
    <citation type="submission" date="2020-07" db="EMBL/GenBank/DDBJ databases">
        <title>Sequencing the genomes of 1000 actinobacteria strains.</title>
        <authorList>
            <person name="Klenk H.-P."/>
        </authorList>
    </citation>
    <scope>NUCLEOTIDE SEQUENCE [LARGE SCALE GENOMIC DNA]</scope>
    <source>
        <strain evidence="1 2">DSM 45975</strain>
    </source>
</reference>
<sequence length="134" mass="14071">MLRGLILDYGGVLTDRDPSSDDAEPPLVRAARLARRARFRTAVLSNADIGSDVWGGAFDTVVMAGAVSVAKPDPEIYLLTAERLGLPAADCVFVDDHRPNVAAAVAVGMVGVHHGAVASTLEELEILLAPVSLR</sequence>
<dbReference type="EMBL" id="JACGWZ010000003">
    <property type="protein sequence ID" value="MBA8825055.1"/>
    <property type="molecule type" value="Genomic_DNA"/>
</dbReference>
<evidence type="ECO:0000313" key="2">
    <source>
        <dbReference type="Proteomes" id="UP000569329"/>
    </source>
</evidence>
<protein>
    <submittedName>
        <fullName evidence="1">HAD superfamily hydrolase (TIGR01509 family)</fullName>
    </submittedName>
</protein>
<proteinExistence type="predicted"/>
<dbReference type="RefSeq" id="WP_182544301.1">
    <property type="nucleotide sequence ID" value="NZ_JACGWZ010000003.1"/>
</dbReference>
<keyword evidence="2" id="KW-1185">Reference proteome</keyword>
<organism evidence="1 2">
    <name type="scientific">Halosaccharopolyspora lacisalsi</name>
    <dbReference type="NCBI Taxonomy" id="1000566"/>
    <lineage>
        <taxon>Bacteria</taxon>
        <taxon>Bacillati</taxon>
        <taxon>Actinomycetota</taxon>
        <taxon>Actinomycetes</taxon>
        <taxon>Pseudonocardiales</taxon>
        <taxon>Pseudonocardiaceae</taxon>
        <taxon>Halosaccharopolyspora</taxon>
    </lineage>
</organism>
<gene>
    <name evidence="1" type="ORF">FHX42_002406</name>
</gene>
<dbReference type="InterPro" id="IPR036412">
    <property type="entry name" value="HAD-like_sf"/>
</dbReference>
<dbReference type="NCBIfam" id="TIGR01509">
    <property type="entry name" value="HAD-SF-IA-v3"/>
    <property type="match status" value="1"/>
</dbReference>
<dbReference type="Pfam" id="PF00702">
    <property type="entry name" value="Hydrolase"/>
    <property type="match status" value="1"/>
</dbReference>
<accession>A0A839E055</accession>
<dbReference type="SUPFAM" id="SSF56784">
    <property type="entry name" value="HAD-like"/>
    <property type="match status" value="1"/>
</dbReference>
<dbReference type="Gene3D" id="3.40.50.1000">
    <property type="entry name" value="HAD superfamily/HAD-like"/>
    <property type="match status" value="1"/>
</dbReference>